<evidence type="ECO:0000259" key="1">
    <source>
        <dbReference type="Pfam" id="PF19289"/>
    </source>
</evidence>
<dbReference type="Pfam" id="PF19289">
    <property type="entry name" value="PmbA_TldD_3rd"/>
    <property type="match status" value="1"/>
</dbReference>
<dbReference type="AlphaFoldDB" id="A0A348B0K5"/>
<reference evidence="4" key="2">
    <citation type="submission" date="2018-04" db="EMBL/GenBank/DDBJ databases">
        <title>Complete genome sequence of Sulfodiicoccus acidiphilus strain HS-1.</title>
        <authorList>
            <person name="Sakai H.D."/>
            <person name="Kurosawa N."/>
        </authorList>
    </citation>
    <scope>NUCLEOTIDE SEQUENCE [LARGE SCALE GENOMIC DNA]</scope>
    <source>
        <strain evidence="4">HS-1</strain>
    </source>
</reference>
<dbReference type="GO" id="GO:0008237">
    <property type="term" value="F:metallopeptidase activity"/>
    <property type="evidence" value="ECO:0007669"/>
    <property type="project" value="InterPro"/>
</dbReference>
<accession>A0A348B0K5</accession>
<dbReference type="InterPro" id="IPR036059">
    <property type="entry name" value="TldD/PmbA_sf"/>
</dbReference>
<proteinExistence type="predicted"/>
<dbReference type="RefSeq" id="WP_158613647.1">
    <property type="nucleotide sequence ID" value="NZ_AP018553.1"/>
</dbReference>
<reference evidence="3" key="1">
    <citation type="journal article" date="2014" name="Int. J. Syst. Evol. Microbiol.">
        <title>Complete genome sequence of Corynebacterium casei LMG S-19264T (=DSM 44701T), isolated from a smear-ripened cheese.</title>
        <authorList>
            <consortium name="US DOE Joint Genome Institute (JGI-PGF)"/>
            <person name="Walter F."/>
            <person name="Albersmeier A."/>
            <person name="Kalinowski J."/>
            <person name="Ruckert C."/>
        </authorList>
    </citation>
    <scope>NUCLEOTIDE SEQUENCE</scope>
    <source>
        <strain evidence="3">JCM 31740</strain>
    </source>
</reference>
<keyword evidence="4" id="KW-1185">Reference proteome</keyword>
<evidence type="ECO:0000313" key="4">
    <source>
        <dbReference type="Proteomes" id="UP000276741"/>
    </source>
</evidence>
<sequence length="410" mass="46281">MGYFEYSIYATLEGYRLIDLDLLLTKIKESGGECVIYAEEVEKYSLVWRGQLIPSYQTNTEYFVKVVKWGGSVELTFNEGVNVHNILDEIEKRYSPDPYAEVVKPDPLDKIDLRDPKLDDVVKAGTELGIEMGLTDPTGNMTGEVEVGRKRRVVKSTNDKEVSEVITVVKLRKWGWNNYGGVEEASSTRLDDPSLGRVIDFTPYRGGGSERVSGERLVEFGPKAASQIVKRIILPLTYPELWDSNSHIVLNQSMELYDQPRDPFSPHSRSFDDEGLRTSTSLLTKDGELRPVTNARWSKRLGLLNTKSATWIDSRLTARPTNVEIRGDKAEMEGDIFVEEVEDITDYTLSDIVLISVVRAYLKSEGKTLKPTIIRLSLKDFLQNMKLGTKAPQRYGNIKTPSLISRATLL</sequence>
<protein>
    <recommendedName>
        <fullName evidence="1">Metalloprotease TldD/E C-terminal domain-containing protein</fullName>
    </recommendedName>
</protein>
<dbReference type="EMBL" id="BMQS01000001">
    <property type="protein sequence ID" value="GGT86459.1"/>
    <property type="molecule type" value="Genomic_DNA"/>
</dbReference>
<dbReference type="PANTHER" id="PTHR43421">
    <property type="entry name" value="METALLOPROTEASE PMBA"/>
    <property type="match status" value="1"/>
</dbReference>
<evidence type="ECO:0000313" key="3">
    <source>
        <dbReference type="EMBL" id="GGT86459.1"/>
    </source>
</evidence>
<dbReference type="GO" id="GO:0006508">
    <property type="term" value="P:proteolysis"/>
    <property type="evidence" value="ECO:0007669"/>
    <property type="project" value="InterPro"/>
</dbReference>
<evidence type="ECO:0000313" key="2">
    <source>
        <dbReference type="EMBL" id="BBD71707.1"/>
    </source>
</evidence>
<name>A0A348B0K5_9CREN</name>
<gene>
    <name evidence="3" type="ORF">GCM10007116_00500</name>
    <name evidence="2" type="ORF">HS1genome_0096</name>
</gene>
<organism evidence="2 4">
    <name type="scientific">Sulfodiicoccus acidiphilus</name>
    <dbReference type="NCBI Taxonomy" id="1670455"/>
    <lineage>
        <taxon>Archaea</taxon>
        <taxon>Thermoproteota</taxon>
        <taxon>Thermoprotei</taxon>
        <taxon>Sulfolobales</taxon>
        <taxon>Sulfolobaceae</taxon>
        <taxon>Sulfodiicoccus</taxon>
    </lineage>
</organism>
<dbReference type="Proteomes" id="UP000276741">
    <property type="component" value="Chromosome"/>
</dbReference>
<dbReference type="PANTHER" id="PTHR43421:SF1">
    <property type="entry name" value="METALLOPROTEASE PMBA"/>
    <property type="match status" value="1"/>
</dbReference>
<dbReference type="InterPro" id="IPR047657">
    <property type="entry name" value="PmbA"/>
</dbReference>
<dbReference type="GeneID" id="38665586"/>
<reference evidence="3" key="4">
    <citation type="submission" date="2020-09" db="EMBL/GenBank/DDBJ databases">
        <authorList>
            <person name="Sun Q."/>
            <person name="Ohkuma M."/>
        </authorList>
    </citation>
    <scope>NUCLEOTIDE SEQUENCE</scope>
    <source>
        <strain evidence="3">JCM 31740</strain>
    </source>
</reference>
<dbReference type="KEGG" id="sacd:HS1genome_0096"/>
<dbReference type="InterPro" id="IPR045569">
    <property type="entry name" value="Metalloprtase-TldD/E_C"/>
</dbReference>
<dbReference type="GO" id="GO:0005829">
    <property type="term" value="C:cytosol"/>
    <property type="evidence" value="ECO:0007669"/>
    <property type="project" value="TreeGrafter"/>
</dbReference>
<reference evidence="2" key="3">
    <citation type="journal article" date="2019" name="BMC Res. Notes">
        <title>Complete genome sequence of the Sulfodiicoccus acidiphilus strain HS-1T, the first crenarchaeon that lacks polB3, isolated from an acidic hot spring in Ohwaku-dani, Hakone, Japan.</title>
        <authorList>
            <person name="Sakai H.D."/>
            <person name="Kurosawa N."/>
        </authorList>
    </citation>
    <scope>NUCLEOTIDE SEQUENCE</scope>
    <source>
        <strain evidence="2">HS-1</strain>
    </source>
</reference>
<dbReference type="Proteomes" id="UP000616143">
    <property type="component" value="Unassembled WGS sequence"/>
</dbReference>
<feature type="domain" description="Metalloprotease TldD/E C-terminal" evidence="1">
    <location>
        <begin position="249"/>
        <end position="404"/>
    </location>
</feature>
<dbReference type="SUPFAM" id="SSF111283">
    <property type="entry name" value="Putative modulator of DNA gyrase, PmbA/TldD"/>
    <property type="match status" value="1"/>
</dbReference>
<dbReference type="EMBL" id="AP018553">
    <property type="protein sequence ID" value="BBD71707.1"/>
    <property type="molecule type" value="Genomic_DNA"/>
</dbReference>